<evidence type="ECO:0000313" key="2">
    <source>
        <dbReference type="EMBL" id="TWX70231.1"/>
    </source>
</evidence>
<sequence>MFKYWSIKSYGTKLLPTLERDFGCKEFYTASEVRTTIFQHNFSPTYLPLGYLLFLDDISLKEAMYIEFPDIDISKYRQEISSYLISKSYHGYLQVLHH</sequence>
<proteinExistence type="predicted"/>
<protein>
    <submittedName>
        <fullName evidence="2">Uncharacterized protein</fullName>
    </submittedName>
</protein>
<comment type="caution">
    <text evidence="2">The sequence shown here is derived from an EMBL/GenBank/DDBJ whole genome shotgun (WGS) entry which is preliminary data.</text>
</comment>
<dbReference type="EMBL" id="VOLQ01000005">
    <property type="protein sequence ID" value="TWX70231.1"/>
    <property type="molecule type" value="Genomic_DNA"/>
</dbReference>
<reference evidence="2 4" key="1">
    <citation type="submission" date="2019-07" db="EMBL/GenBank/DDBJ databases">
        <title>Genomes of sea-ice associated Colwellia species.</title>
        <authorList>
            <person name="Bowman J.P."/>
        </authorList>
    </citation>
    <scope>NUCLEOTIDE SEQUENCE [LARGE SCALE GENOMIC DNA]</scope>
    <source>
        <strain evidence="1 3">ACAM 607</strain>
        <strain evidence="2 4">IC036</strain>
    </source>
</reference>
<keyword evidence="3" id="KW-1185">Reference proteome</keyword>
<dbReference type="RefSeq" id="WP_146798885.1">
    <property type="nucleotide sequence ID" value="NZ_VOLP01000008.1"/>
</dbReference>
<evidence type="ECO:0000313" key="3">
    <source>
        <dbReference type="Proteomes" id="UP000321525"/>
    </source>
</evidence>
<evidence type="ECO:0000313" key="4">
    <source>
        <dbReference type="Proteomes" id="UP000321917"/>
    </source>
</evidence>
<name>A0A5C6QNG2_9GAMM</name>
<dbReference type="AlphaFoldDB" id="A0A5C6QNG2"/>
<evidence type="ECO:0000313" key="1">
    <source>
        <dbReference type="EMBL" id="TWX60978.1"/>
    </source>
</evidence>
<accession>A0A5C6QNG2</accession>
<dbReference type="EMBL" id="VOLR01000007">
    <property type="protein sequence ID" value="TWX60978.1"/>
    <property type="molecule type" value="Genomic_DNA"/>
</dbReference>
<dbReference type="OrthoDB" id="6227517at2"/>
<gene>
    <name evidence="1" type="ORF">ESZ26_06185</name>
    <name evidence="2" type="ORF">ESZ27_03675</name>
</gene>
<dbReference type="Proteomes" id="UP000321917">
    <property type="component" value="Unassembled WGS sequence"/>
</dbReference>
<dbReference type="Proteomes" id="UP000321525">
    <property type="component" value="Unassembled WGS sequence"/>
</dbReference>
<organism evidence="2 4">
    <name type="scientific">Colwellia hornerae</name>
    <dbReference type="NCBI Taxonomy" id="89402"/>
    <lineage>
        <taxon>Bacteria</taxon>
        <taxon>Pseudomonadati</taxon>
        <taxon>Pseudomonadota</taxon>
        <taxon>Gammaproteobacteria</taxon>
        <taxon>Alteromonadales</taxon>
        <taxon>Colwelliaceae</taxon>
        <taxon>Colwellia</taxon>
    </lineage>
</organism>